<gene>
    <name evidence="6" type="ORF">DXZ20_25855</name>
</gene>
<dbReference type="AlphaFoldDB" id="A0A6M0RRY7"/>
<dbReference type="SUPFAM" id="SSF53850">
    <property type="entry name" value="Periplasmic binding protein-like II"/>
    <property type="match status" value="1"/>
</dbReference>
<dbReference type="Proteomes" id="UP000481033">
    <property type="component" value="Unassembled WGS sequence"/>
</dbReference>
<dbReference type="PANTHER" id="PTHR30346">
    <property type="entry name" value="TRANSCRIPTIONAL DUAL REGULATOR HCAR-RELATED"/>
    <property type="match status" value="1"/>
</dbReference>
<dbReference type="CDD" id="cd05466">
    <property type="entry name" value="PBP2_LTTR_substrate"/>
    <property type="match status" value="1"/>
</dbReference>
<proteinExistence type="inferred from homology"/>
<dbReference type="Pfam" id="PF03466">
    <property type="entry name" value="LysR_substrate"/>
    <property type="match status" value="1"/>
</dbReference>
<dbReference type="Gene3D" id="3.40.190.10">
    <property type="entry name" value="Periplasmic binding protein-like II"/>
    <property type="match status" value="2"/>
</dbReference>
<reference evidence="6 7" key="1">
    <citation type="journal article" date="2020" name="Microb. Ecol.">
        <title>Ecogenomics of the Marine Benthic Filamentous Cyanobacterium Adonisia.</title>
        <authorList>
            <person name="Walter J.M."/>
            <person name="Coutinho F.H."/>
            <person name="Leomil L."/>
            <person name="Hargreaves P.I."/>
            <person name="Campeao M.E."/>
            <person name="Vieira V.V."/>
            <person name="Silva B.S."/>
            <person name="Fistarol G.O."/>
            <person name="Salomon P.S."/>
            <person name="Sawabe T."/>
            <person name="Mino S."/>
            <person name="Hosokawa M."/>
            <person name="Miyashita H."/>
            <person name="Maruyama F."/>
            <person name="van Verk M.C."/>
            <person name="Dutilh B.E."/>
            <person name="Thompson C.C."/>
            <person name="Thompson F.L."/>
        </authorList>
    </citation>
    <scope>NUCLEOTIDE SEQUENCE [LARGE SCALE GENOMIC DNA]</scope>
    <source>
        <strain evidence="6 7">CCMR0081</strain>
    </source>
</reference>
<dbReference type="PANTHER" id="PTHR30346:SF28">
    <property type="entry name" value="HTH-TYPE TRANSCRIPTIONAL REGULATOR CYNR"/>
    <property type="match status" value="1"/>
</dbReference>
<dbReference type="GO" id="GO:0003700">
    <property type="term" value="F:DNA-binding transcription factor activity"/>
    <property type="evidence" value="ECO:0007669"/>
    <property type="project" value="InterPro"/>
</dbReference>
<evidence type="ECO:0000256" key="2">
    <source>
        <dbReference type="ARBA" id="ARBA00023015"/>
    </source>
</evidence>
<evidence type="ECO:0000313" key="6">
    <source>
        <dbReference type="EMBL" id="NEZ59004.1"/>
    </source>
</evidence>
<keyword evidence="7" id="KW-1185">Reference proteome</keyword>
<dbReference type="InterPro" id="IPR036390">
    <property type="entry name" value="WH_DNA-bd_sf"/>
</dbReference>
<dbReference type="FunFam" id="1.10.10.10:FF:000001">
    <property type="entry name" value="LysR family transcriptional regulator"/>
    <property type="match status" value="1"/>
</dbReference>
<dbReference type="InterPro" id="IPR000847">
    <property type="entry name" value="LysR_HTH_N"/>
</dbReference>
<accession>A0A6M0RRY7</accession>
<keyword evidence="2" id="KW-0805">Transcription regulation</keyword>
<evidence type="ECO:0000256" key="1">
    <source>
        <dbReference type="ARBA" id="ARBA00009437"/>
    </source>
</evidence>
<comment type="similarity">
    <text evidence="1">Belongs to the LysR transcriptional regulatory family.</text>
</comment>
<dbReference type="RefSeq" id="WP_163701930.1">
    <property type="nucleotide sequence ID" value="NZ_QXHD01000004.1"/>
</dbReference>
<name>A0A6M0RRY7_9CYAN</name>
<organism evidence="6 7">
    <name type="scientific">Adonisia turfae CCMR0081</name>
    <dbReference type="NCBI Taxonomy" id="2292702"/>
    <lineage>
        <taxon>Bacteria</taxon>
        <taxon>Bacillati</taxon>
        <taxon>Cyanobacteriota</taxon>
        <taxon>Adonisia</taxon>
        <taxon>Adonisia turfae</taxon>
    </lineage>
</organism>
<comment type="caution">
    <text evidence="6">The sequence shown here is derived from an EMBL/GenBank/DDBJ whole genome shotgun (WGS) entry which is preliminary data.</text>
</comment>
<evidence type="ECO:0000313" key="7">
    <source>
        <dbReference type="Proteomes" id="UP000481033"/>
    </source>
</evidence>
<keyword evidence="3" id="KW-0238">DNA-binding</keyword>
<dbReference type="InterPro" id="IPR036388">
    <property type="entry name" value="WH-like_DNA-bd_sf"/>
</dbReference>
<feature type="domain" description="HTH lysR-type" evidence="5">
    <location>
        <begin position="1"/>
        <end position="58"/>
    </location>
</feature>
<evidence type="ECO:0000256" key="3">
    <source>
        <dbReference type="ARBA" id="ARBA00023125"/>
    </source>
</evidence>
<dbReference type="Pfam" id="PF00126">
    <property type="entry name" value="HTH_1"/>
    <property type="match status" value="1"/>
</dbReference>
<dbReference type="PROSITE" id="PS50931">
    <property type="entry name" value="HTH_LYSR"/>
    <property type="match status" value="1"/>
</dbReference>
<evidence type="ECO:0000256" key="4">
    <source>
        <dbReference type="ARBA" id="ARBA00023163"/>
    </source>
</evidence>
<dbReference type="SUPFAM" id="SSF46785">
    <property type="entry name" value="Winged helix' DNA-binding domain"/>
    <property type="match status" value="1"/>
</dbReference>
<keyword evidence="4" id="KW-0804">Transcription</keyword>
<dbReference type="EMBL" id="QXHD01000004">
    <property type="protein sequence ID" value="NEZ59004.1"/>
    <property type="molecule type" value="Genomic_DNA"/>
</dbReference>
<dbReference type="PRINTS" id="PR00039">
    <property type="entry name" value="HTHLYSR"/>
</dbReference>
<dbReference type="GO" id="GO:0032993">
    <property type="term" value="C:protein-DNA complex"/>
    <property type="evidence" value="ECO:0007669"/>
    <property type="project" value="TreeGrafter"/>
</dbReference>
<evidence type="ECO:0000259" key="5">
    <source>
        <dbReference type="PROSITE" id="PS50931"/>
    </source>
</evidence>
<dbReference type="InterPro" id="IPR005119">
    <property type="entry name" value="LysR_subst-bd"/>
</dbReference>
<sequence length="301" mass="34077">MDLYQVRYFLAIAETGTFSRAAERLYLSQPSLSTGIKKLEQELGVSLFERGGRRTVLTAAGRSFMEKAQVIMDQYQAALHELKGFNDETTLRLGVLSTMRVAVLANLVSSFQQHYPHITVELHDGTLETLQDGLERGDVDVVLTVLSLRGVSQPVVHADSQTSTVLFRQPLRLAVPLSHPFSQRTSVRLAELEGQPFIDRINCEFFPQECQMLDAAHIRPKVVYRASHEEWVFSLIQAGLGLCIMPYWQGIPGMVYLPVSDLDFERTIGLKWRPHQQSELVQQFCHFAASYDWQSKEHAAL</sequence>
<dbReference type="Gene3D" id="1.10.10.10">
    <property type="entry name" value="Winged helix-like DNA-binding domain superfamily/Winged helix DNA-binding domain"/>
    <property type="match status" value="1"/>
</dbReference>
<protein>
    <submittedName>
        <fullName evidence="6">LysR family transcriptional regulator</fullName>
    </submittedName>
</protein>
<dbReference type="GO" id="GO:0003677">
    <property type="term" value="F:DNA binding"/>
    <property type="evidence" value="ECO:0007669"/>
    <property type="project" value="UniProtKB-KW"/>
</dbReference>